<feature type="domain" description="DUF302" evidence="1">
    <location>
        <begin position="43"/>
        <end position="101"/>
    </location>
</feature>
<protein>
    <recommendedName>
        <fullName evidence="1">DUF302 domain-containing protein</fullName>
    </recommendedName>
</protein>
<dbReference type="Proteomes" id="UP001141327">
    <property type="component" value="Unassembled WGS sequence"/>
</dbReference>
<keyword evidence="3" id="KW-1185">Reference proteome</keyword>
<accession>A0ABQ8UTE0</accession>
<dbReference type="EMBL" id="JAPMOS010000010">
    <property type="protein sequence ID" value="KAJ4460997.1"/>
    <property type="molecule type" value="Genomic_DNA"/>
</dbReference>
<sequence length="134" mass="14540">MQHSAPTAAVVRESNKSFEQLCSDLEASVRRHSYGVLHQGNTGDTLRSKGIAFTEQVKQFDICNPQVASRVLSTDMRLGMVMPCRMTVWTNQGKTHIGMVPPTAMLALISHDTALTQVASAVDADLQAILDDAV</sequence>
<dbReference type="PANTHER" id="PTHR38342:SF2">
    <property type="entry name" value="INNER MEMBRANE OR EXPORTED"/>
    <property type="match status" value="1"/>
</dbReference>
<dbReference type="PANTHER" id="PTHR38342">
    <property type="entry name" value="SLR5037 PROTEIN"/>
    <property type="match status" value="1"/>
</dbReference>
<dbReference type="InterPro" id="IPR033379">
    <property type="entry name" value="Acid_Pase_AS"/>
</dbReference>
<dbReference type="InterPro" id="IPR035923">
    <property type="entry name" value="TT1751-like_sf"/>
</dbReference>
<comment type="caution">
    <text evidence="2">The sequence shown here is derived from an EMBL/GenBank/DDBJ whole genome shotgun (WGS) entry which is preliminary data.</text>
</comment>
<dbReference type="Pfam" id="PF03625">
    <property type="entry name" value="DUF302"/>
    <property type="match status" value="1"/>
</dbReference>
<evidence type="ECO:0000313" key="3">
    <source>
        <dbReference type="Proteomes" id="UP001141327"/>
    </source>
</evidence>
<name>A0ABQ8UTE0_9EUKA</name>
<organism evidence="2 3">
    <name type="scientific">Paratrimastix pyriformis</name>
    <dbReference type="NCBI Taxonomy" id="342808"/>
    <lineage>
        <taxon>Eukaryota</taxon>
        <taxon>Metamonada</taxon>
        <taxon>Preaxostyla</taxon>
        <taxon>Paratrimastigidae</taxon>
        <taxon>Paratrimastix</taxon>
    </lineage>
</organism>
<dbReference type="SUPFAM" id="SSF103247">
    <property type="entry name" value="TT1751-like"/>
    <property type="match status" value="1"/>
</dbReference>
<dbReference type="PIRSF" id="PIRSF021774">
    <property type="entry name" value="UCP021774"/>
    <property type="match status" value="1"/>
</dbReference>
<dbReference type="PROSITE" id="PS00778">
    <property type="entry name" value="HIS_ACID_PHOSPHAT_2"/>
    <property type="match status" value="1"/>
</dbReference>
<dbReference type="InterPro" id="IPR016796">
    <property type="entry name" value="UCP021774"/>
</dbReference>
<dbReference type="CDD" id="cd14797">
    <property type="entry name" value="DUF302"/>
    <property type="match status" value="1"/>
</dbReference>
<dbReference type="InterPro" id="IPR005180">
    <property type="entry name" value="DUF302"/>
</dbReference>
<proteinExistence type="predicted"/>
<gene>
    <name evidence="2" type="ORF">PAPYR_2858</name>
</gene>
<dbReference type="Gene3D" id="3.30.310.70">
    <property type="entry name" value="TT1751-like domain"/>
    <property type="match status" value="1"/>
</dbReference>
<reference evidence="2" key="1">
    <citation type="journal article" date="2022" name="bioRxiv">
        <title>Genomics of Preaxostyla Flagellates Illuminates Evolutionary Transitions and the Path Towards Mitochondrial Loss.</title>
        <authorList>
            <person name="Novak L.V.F."/>
            <person name="Treitli S.C."/>
            <person name="Pyrih J."/>
            <person name="Halakuc P."/>
            <person name="Pipaliya S.V."/>
            <person name="Vacek V."/>
            <person name="Brzon O."/>
            <person name="Soukal P."/>
            <person name="Eme L."/>
            <person name="Dacks J.B."/>
            <person name="Karnkowska A."/>
            <person name="Elias M."/>
            <person name="Hampl V."/>
        </authorList>
    </citation>
    <scope>NUCLEOTIDE SEQUENCE</scope>
    <source>
        <strain evidence="2">RCP-MX</strain>
    </source>
</reference>
<evidence type="ECO:0000313" key="2">
    <source>
        <dbReference type="EMBL" id="KAJ4460997.1"/>
    </source>
</evidence>
<evidence type="ECO:0000259" key="1">
    <source>
        <dbReference type="Pfam" id="PF03625"/>
    </source>
</evidence>